<feature type="compositionally biased region" description="Basic residues" evidence="1">
    <location>
        <begin position="1"/>
        <end position="10"/>
    </location>
</feature>
<feature type="region of interest" description="Disordered" evidence="1">
    <location>
        <begin position="1"/>
        <end position="50"/>
    </location>
</feature>
<name>A0A5P1EQ30_ASPOF</name>
<dbReference type="AlphaFoldDB" id="A0A5P1EQ30"/>
<accession>A0A5P1EQ30</accession>
<dbReference type="Gramene" id="ONK66909">
    <property type="protein sequence ID" value="ONK66909"/>
    <property type="gene ID" value="A4U43_C06F13370"/>
</dbReference>
<evidence type="ECO:0000313" key="3">
    <source>
        <dbReference type="Proteomes" id="UP000243459"/>
    </source>
</evidence>
<feature type="compositionally biased region" description="Gly residues" evidence="1">
    <location>
        <begin position="25"/>
        <end position="40"/>
    </location>
</feature>
<feature type="region of interest" description="Disordered" evidence="1">
    <location>
        <begin position="62"/>
        <end position="162"/>
    </location>
</feature>
<gene>
    <name evidence="2" type="ORF">A4U43_C06F13370</name>
</gene>
<dbReference type="Proteomes" id="UP000243459">
    <property type="component" value="Chromosome 6"/>
</dbReference>
<reference evidence="3" key="1">
    <citation type="journal article" date="2017" name="Nat. Commun.">
        <title>The asparagus genome sheds light on the origin and evolution of a young Y chromosome.</title>
        <authorList>
            <person name="Harkess A."/>
            <person name="Zhou J."/>
            <person name="Xu C."/>
            <person name="Bowers J.E."/>
            <person name="Van der Hulst R."/>
            <person name="Ayyampalayam S."/>
            <person name="Mercati F."/>
            <person name="Riccardi P."/>
            <person name="McKain M.R."/>
            <person name="Kakrana A."/>
            <person name="Tang H."/>
            <person name="Ray J."/>
            <person name="Groenendijk J."/>
            <person name="Arikit S."/>
            <person name="Mathioni S.M."/>
            <person name="Nakano M."/>
            <person name="Shan H."/>
            <person name="Telgmann-Rauber A."/>
            <person name="Kanno A."/>
            <person name="Yue Z."/>
            <person name="Chen H."/>
            <person name="Li W."/>
            <person name="Chen Y."/>
            <person name="Xu X."/>
            <person name="Zhang Y."/>
            <person name="Luo S."/>
            <person name="Chen H."/>
            <person name="Gao J."/>
            <person name="Mao Z."/>
            <person name="Pires J.C."/>
            <person name="Luo M."/>
            <person name="Kudrna D."/>
            <person name="Wing R.A."/>
            <person name="Meyers B.C."/>
            <person name="Yi K."/>
            <person name="Kong H."/>
            <person name="Lavrijsen P."/>
            <person name="Sunseri F."/>
            <person name="Falavigna A."/>
            <person name="Ye Y."/>
            <person name="Leebens-Mack J.H."/>
            <person name="Chen G."/>
        </authorList>
    </citation>
    <scope>NUCLEOTIDE SEQUENCE [LARGE SCALE GENOMIC DNA]</scope>
    <source>
        <strain evidence="3">cv. DH0086</strain>
    </source>
</reference>
<sequence>MGGSGRRRSCGRSGGVPGSASLRRAGGGGAGAGRRGGGAESGDAFGAGTRDHLAISGRRAGWAMDEASAEGGARPKRLVPATAGGSEGGRARGRRGGLGGAGAMDVVRLEEGGGGRWGPRGKRGSKKGAGVRGYGGQPCRGTVRGRPAGTGGVGFRDFLSVR</sequence>
<protein>
    <submittedName>
        <fullName evidence="2">Uncharacterized protein</fullName>
    </submittedName>
</protein>
<organism evidence="2 3">
    <name type="scientific">Asparagus officinalis</name>
    <name type="common">Garden asparagus</name>
    <dbReference type="NCBI Taxonomy" id="4686"/>
    <lineage>
        <taxon>Eukaryota</taxon>
        <taxon>Viridiplantae</taxon>
        <taxon>Streptophyta</taxon>
        <taxon>Embryophyta</taxon>
        <taxon>Tracheophyta</taxon>
        <taxon>Spermatophyta</taxon>
        <taxon>Magnoliopsida</taxon>
        <taxon>Liliopsida</taxon>
        <taxon>Asparagales</taxon>
        <taxon>Asparagaceae</taxon>
        <taxon>Asparagoideae</taxon>
        <taxon>Asparagus</taxon>
    </lineage>
</organism>
<evidence type="ECO:0000313" key="2">
    <source>
        <dbReference type="EMBL" id="ONK66909.1"/>
    </source>
</evidence>
<dbReference type="OMA" id="GCVSVRM"/>
<evidence type="ECO:0000256" key="1">
    <source>
        <dbReference type="SAM" id="MobiDB-lite"/>
    </source>
</evidence>
<dbReference type="EMBL" id="CM007386">
    <property type="protein sequence ID" value="ONK66909.1"/>
    <property type="molecule type" value="Genomic_DNA"/>
</dbReference>
<keyword evidence="3" id="KW-1185">Reference proteome</keyword>
<proteinExistence type="predicted"/>